<keyword evidence="1" id="KW-0732">Signal</keyword>
<dbReference type="Pfam" id="PF04450">
    <property type="entry name" value="BSP"/>
    <property type="match status" value="1"/>
</dbReference>
<organism evidence="2 3">
    <name type="scientific">Erythranthe guttata</name>
    <name type="common">Yellow monkey flower</name>
    <name type="synonym">Mimulus guttatus</name>
    <dbReference type="NCBI Taxonomy" id="4155"/>
    <lineage>
        <taxon>Eukaryota</taxon>
        <taxon>Viridiplantae</taxon>
        <taxon>Streptophyta</taxon>
        <taxon>Embryophyta</taxon>
        <taxon>Tracheophyta</taxon>
        <taxon>Spermatophyta</taxon>
        <taxon>Magnoliopsida</taxon>
        <taxon>eudicotyledons</taxon>
        <taxon>Gunneridae</taxon>
        <taxon>Pentapetalae</taxon>
        <taxon>asterids</taxon>
        <taxon>lamiids</taxon>
        <taxon>Lamiales</taxon>
        <taxon>Phrymaceae</taxon>
        <taxon>Erythranthe</taxon>
    </lineage>
</organism>
<dbReference type="PANTHER" id="PTHR33321:SF15">
    <property type="entry name" value="PLANT BASIC SECRETORY PROTEIN (BSP) FAMILY PROTEIN"/>
    <property type="match status" value="1"/>
</dbReference>
<dbReference type="KEGG" id="egt:105957350"/>
<dbReference type="PhylomeDB" id="A0A022RBI7"/>
<dbReference type="PANTHER" id="PTHR33321">
    <property type="match status" value="1"/>
</dbReference>
<dbReference type="OMA" id="EYCEETK"/>
<feature type="signal peptide" evidence="1">
    <location>
        <begin position="1"/>
        <end position="27"/>
    </location>
</feature>
<reference evidence="2 3" key="1">
    <citation type="journal article" date="2013" name="Proc. Natl. Acad. Sci. U.S.A.">
        <title>Fine-scale variation in meiotic recombination in Mimulus inferred from population shotgun sequencing.</title>
        <authorList>
            <person name="Hellsten U."/>
            <person name="Wright K.M."/>
            <person name="Jenkins J."/>
            <person name="Shu S."/>
            <person name="Yuan Y."/>
            <person name="Wessler S.R."/>
            <person name="Schmutz J."/>
            <person name="Willis J.H."/>
            <person name="Rokhsar D.S."/>
        </authorList>
    </citation>
    <scope>NUCLEOTIDE SEQUENCE [LARGE SCALE GENOMIC DNA]</scope>
    <source>
        <strain evidence="3">cv. DUN x IM62</strain>
    </source>
</reference>
<dbReference type="Proteomes" id="UP000030748">
    <property type="component" value="Unassembled WGS sequence"/>
</dbReference>
<name>A0A022RBI7_ERYGU</name>
<dbReference type="eggNOG" id="ENOG502QURC">
    <property type="taxonomic scope" value="Eukaryota"/>
</dbReference>
<evidence type="ECO:0000256" key="1">
    <source>
        <dbReference type="SAM" id="SignalP"/>
    </source>
</evidence>
<dbReference type="EMBL" id="KI630513">
    <property type="protein sequence ID" value="EYU37621.1"/>
    <property type="molecule type" value="Genomic_DNA"/>
</dbReference>
<feature type="chain" id="PRO_5001507532" description="Plant basic secretory protein (BSP) family protein" evidence="1">
    <location>
        <begin position="28"/>
        <end position="232"/>
    </location>
</feature>
<dbReference type="OrthoDB" id="891726at2759"/>
<proteinExistence type="predicted"/>
<protein>
    <recommendedName>
        <fullName evidence="4">Plant basic secretory protein (BSP) family protein</fullName>
    </recommendedName>
</protein>
<gene>
    <name evidence="2" type="ORF">MIMGU_mgv1a026144mg</name>
</gene>
<evidence type="ECO:0000313" key="2">
    <source>
        <dbReference type="EMBL" id="EYU37621.1"/>
    </source>
</evidence>
<evidence type="ECO:0000313" key="3">
    <source>
        <dbReference type="Proteomes" id="UP000030748"/>
    </source>
</evidence>
<keyword evidence="3" id="KW-1185">Reference proteome</keyword>
<accession>A0A022RBI7</accession>
<dbReference type="AlphaFoldDB" id="A0A022RBI7"/>
<dbReference type="InterPro" id="IPR007541">
    <property type="entry name" value="Uncharacterised_BSP"/>
</dbReference>
<evidence type="ECO:0008006" key="4">
    <source>
        <dbReference type="Google" id="ProtNLM"/>
    </source>
</evidence>
<sequence>MAEKNQYLLFLLTLLQISAHFPTTTVAVKYQAINAAKTTPGGSRFESEIGIPYTQSIMRTINFFIWDMFKQYSGADRKKVETVKVFIHQYDGAEAIMYGDTINVSSIYLQGYQGDLKWEFTSLLHHEMTHVFQWDGEGRAPIGLSEGMADYMILKSNYYPAGFAKPGTGDKWDQGYDFTARFLEYCEETKSGFVAQLNKMMRFNYSDDYFFELTGKPVGQLWSEYKAKYSSL</sequence>